<keyword evidence="1" id="KW-0238">DNA-binding</keyword>
<name>A0ABR4FH09_9EURO</name>
<sequence length="285" mass="31100">MGSSLPSGRPKGSRKATRTARRRASSKSTAGMLGELVHVQKGLCDGAVVFLDAPLSQLANHVRPKGMAMWVYRSTQTRLAEVADRGHKVTRPPNSFMLYRSDYAERIKFVLPHPNPTQQAVSRLAAICWEDELPAVKTFYKELAAIEKHNHGEALSSYGPGARRGAKAPKKTKRSRSSASSRLRHDSTCNPSSHASIPPSNPDVGSPETAQFACTPDPFPKGTCDADAKPGFMELDAELLSASSFGEPISSFILNGDYFEAQTSALDEQVGPGEEWLEHWSEYSR</sequence>
<dbReference type="Gene3D" id="1.10.30.10">
    <property type="entry name" value="High mobility group box domain"/>
    <property type="match status" value="1"/>
</dbReference>
<feature type="compositionally biased region" description="Basic residues" evidence="2">
    <location>
        <begin position="164"/>
        <end position="176"/>
    </location>
</feature>
<dbReference type="InterPro" id="IPR036910">
    <property type="entry name" value="HMG_box_dom_sf"/>
</dbReference>
<dbReference type="Pfam" id="PF00505">
    <property type="entry name" value="HMG_box"/>
    <property type="match status" value="1"/>
</dbReference>
<dbReference type="CDD" id="cd01389">
    <property type="entry name" value="HMG-box_ROX1-like"/>
    <property type="match status" value="1"/>
</dbReference>
<dbReference type="PROSITE" id="PS50118">
    <property type="entry name" value="HMG_BOX_2"/>
    <property type="match status" value="1"/>
</dbReference>
<accession>A0ABR4FH09</accession>
<dbReference type="InterPro" id="IPR009071">
    <property type="entry name" value="HMG_box_dom"/>
</dbReference>
<reference evidence="4 5" key="1">
    <citation type="submission" date="2024-07" db="EMBL/GenBank/DDBJ databases">
        <title>Section-level genome sequencing and comparative genomics of Aspergillus sections Usti and Cavernicolus.</title>
        <authorList>
            <consortium name="Lawrence Berkeley National Laboratory"/>
            <person name="Nybo J.L."/>
            <person name="Vesth T.C."/>
            <person name="Theobald S."/>
            <person name="Frisvad J.C."/>
            <person name="Larsen T.O."/>
            <person name="Kjaerboelling I."/>
            <person name="Rothschild-Mancinelli K."/>
            <person name="Lyhne E.K."/>
            <person name="Kogle M.E."/>
            <person name="Barry K."/>
            <person name="Clum A."/>
            <person name="Na H."/>
            <person name="Ledsgaard L."/>
            <person name="Lin J."/>
            <person name="Lipzen A."/>
            <person name="Kuo A."/>
            <person name="Riley R."/>
            <person name="Mondo S."/>
            <person name="Labutti K."/>
            <person name="Haridas S."/>
            <person name="Pangalinan J."/>
            <person name="Salamov A.A."/>
            <person name="Simmons B.A."/>
            <person name="Magnuson J.K."/>
            <person name="Chen J."/>
            <person name="Drula E."/>
            <person name="Henrissat B."/>
            <person name="Wiebenga A."/>
            <person name="Lubbers R.J."/>
            <person name="Gomes A.C."/>
            <person name="Makela M.R."/>
            <person name="Stajich J."/>
            <person name="Grigoriev I.V."/>
            <person name="Mortensen U.H."/>
            <person name="De Vries R.P."/>
            <person name="Baker S.E."/>
            <person name="Andersen M.R."/>
        </authorList>
    </citation>
    <scope>NUCLEOTIDE SEQUENCE [LARGE SCALE GENOMIC DNA]</scope>
    <source>
        <strain evidence="4 5">CBS 209.92</strain>
    </source>
</reference>
<feature type="region of interest" description="Disordered" evidence="2">
    <location>
        <begin position="1"/>
        <end position="29"/>
    </location>
</feature>
<dbReference type="Proteomes" id="UP001610563">
    <property type="component" value="Unassembled WGS sequence"/>
</dbReference>
<evidence type="ECO:0000313" key="5">
    <source>
        <dbReference type="Proteomes" id="UP001610563"/>
    </source>
</evidence>
<keyword evidence="5" id="KW-1185">Reference proteome</keyword>
<comment type="caution">
    <text evidence="4">The sequence shown here is derived from an EMBL/GenBank/DDBJ whole genome shotgun (WGS) entry which is preliminary data.</text>
</comment>
<feature type="compositionally biased region" description="Basic residues" evidence="2">
    <location>
        <begin position="11"/>
        <end position="25"/>
    </location>
</feature>
<evidence type="ECO:0000313" key="4">
    <source>
        <dbReference type="EMBL" id="KAL2782527.1"/>
    </source>
</evidence>
<proteinExistence type="predicted"/>
<protein>
    <recommendedName>
        <fullName evidence="3">HMG box domain-containing protein</fullName>
    </recommendedName>
</protein>
<feature type="domain" description="HMG box" evidence="3">
    <location>
        <begin position="89"/>
        <end position="159"/>
    </location>
</feature>
<feature type="region of interest" description="Disordered" evidence="2">
    <location>
        <begin position="153"/>
        <end position="218"/>
    </location>
</feature>
<feature type="DNA-binding region" description="HMG box" evidence="1">
    <location>
        <begin position="89"/>
        <end position="159"/>
    </location>
</feature>
<organism evidence="4 5">
    <name type="scientific">Aspergillus keveii</name>
    <dbReference type="NCBI Taxonomy" id="714993"/>
    <lineage>
        <taxon>Eukaryota</taxon>
        <taxon>Fungi</taxon>
        <taxon>Dikarya</taxon>
        <taxon>Ascomycota</taxon>
        <taxon>Pezizomycotina</taxon>
        <taxon>Eurotiomycetes</taxon>
        <taxon>Eurotiomycetidae</taxon>
        <taxon>Eurotiales</taxon>
        <taxon>Aspergillaceae</taxon>
        <taxon>Aspergillus</taxon>
        <taxon>Aspergillus subgen. Nidulantes</taxon>
    </lineage>
</organism>
<evidence type="ECO:0000256" key="1">
    <source>
        <dbReference type="PROSITE-ProRule" id="PRU00267"/>
    </source>
</evidence>
<dbReference type="EMBL" id="JBFTWV010000402">
    <property type="protein sequence ID" value="KAL2782527.1"/>
    <property type="molecule type" value="Genomic_DNA"/>
</dbReference>
<dbReference type="SUPFAM" id="SSF47095">
    <property type="entry name" value="HMG-box"/>
    <property type="match status" value="1"/>
</dbReference>
<keyword evidence="1" id="KW-0539">Nucleus</keyword>
<gene>
    <name evidence="4" type="ORF">BJX66DRAFT_188676</name>
</gene>
<evidence type="ECO:0000259" key="3">
    <source>
        <dbReference type="PROSITE" id="PS50118"/>
    </source>
</evidence>
<evidence type="ECO:0000256" key="2">
    <source>
        <dbReference type="SAM" id="MobiDB-lite"/>
    </source>
</evidence>